<feature type="binding site" evidence="5">
    <location>
        <begin position="21"/>
        <end position="22"/>
    </location>
    <ligand>
        <name>substrate</name>
    </ligand>
</feature>
<dbReference type="NCBIfam" id="NF010713">
    <property type="entry name" value="PRK14115.1"/>
    <property type="match status" value="1"/>
</dbReference>
<dbReference type="PANTHER" id="PTHR11931">
    <property type="entry name" value="PHOSPHOGLYCERATE MUTASE"/>
    <property type="match status" value="1"/>
</dbReference>
<dbReference type="RefSeq" id="WP_077412680.1">
    <property type="nucleotide sequence ID" value="NZ_JBHRTS010000008.1"/>
</dbReference>
<feature type="binding site" evidence="5">
    <location>
        <position position="98"/>
    </location>
    <ligand>
        <name>substrate</name>
    </ligand>
</feature>
<evidence type="ECO:0000256" key="2">
    <source>
        <dbReference type="ARBA" id="ARBA00022432"/>
    </source>
</evidence>
<organism evidence="7 8">
    <name type="scientific">Marinicella sediminis</name>
    <dbReference type="NCBI Taxonomy" id="1792834"/>
    <lineage>
        <taxon>Bacteria</taxon>
        <taxon>Pseudomonadati</taxon>
        <taxon>Pseudomonadota</taxon>
        <taxon>Gammaproteobacteria</taxon>
        <taxon>Lysobacterales</taxon>
        <taxon>Marinicellaceae</taxon>
        <taxon>Marinicella</taxon>
    </lineage>
</organism>
<comment type="subunit">
    <text evidence="5">Homodimer.</text>
</comment>
<comment type="function">
    <text evidence="5 6">Catalyzes the interconversion of 2-phosphoglycerate and 3-phosphoglycerate.</text>
</comment>
<comment type="similarity">
    <text evidence="1 5">Belongs to the phosphoglycerate mutase family. BPG-dependent PGAM subfamily.</text>
</comment>
<feature type="site" description="Transition state stabilizer" evidence="5">
    <location>
        <position position="182"/>
    </location>
</feature>
<accession>A0ABV7JDY4</accession>
<dbReference type="InterPro" id="IPR029033">
    <property type="entry name" value="His_PPase_superfam"/>
</dbReference>
<feature type="binding site" evidence="5">
    <location>
        <begin position="183"/>
        <end position="184"/>
    </location>
    <ligand>
        <name>substrate</name>
    </ligand>
</feature>
<keyword evidence="8" id="KW-1185">Reference proteome</keyword>
<keyword evidence="4 5" id="KW-0413">Isomerase</keyword>
<feature type="binding site" evidence="5">
    <location>
        <begin position="87"/>
        <end position="90"/>
    </location>
    <ligand>
        <name>substrate</name>
    </ligand>
</feature>
<feature type="binding site" evidence="5">
    <location>
        <begin position="8"/>
        <end position="15"/>
    </location>
    <ligand>
        <name>substrate</name>
    </ligand>
</feature>
<protein>
    <recommendedName>
        <fullName evidence="5 6">2,3-bisphosphoglycerate-dependent phosphoglycerate mutase</fullName>
        <shortName evidence="5">BPG-dependent PGAM</shortName>
        <shortName evidence="5">PGAM</shortName>
        <shortName evidence="5">Phosphoglyceromutase</shortName>
        <shortName evidence="5">dPGM</shortName>
        <ecNumber evidence="5 6">5.4.2.11</ecNumber>
    </recommendedName>
</protein>
<evidence type="ECO:0000313" key="7">
    <source>
        <dbReference type="EMBL" id="MFC3195407.1"/>
    </source>
</evidence>
<evidence type="ECO:0000256" key="1">
    <source>
        <dbReference type="ARBA" id="ARBA00006717"/>
    </source>
</evidence>
<name>A0ABV7JDY4_9GAMM</name>
<comment type="pathway">
    <text evidence="5 6">Carbohydrate degradation; glycolysis; pyruvate from D-glyceraldehyde 3-phosphate: step 3/5.</text>
</comment>
<sequence length="247" mass="28222">MIKLVLLRHGESEWNLANKFTGWKDVDLTHTGQQQATSAGKLLQEAGFEFDLAFTSVLKRAIKTLNITLDVMDQLWLPVERSWRLNERHYGALQGLNKAETAAKYGDEQVHIWRRSYDTPPPHLEWDDERNIANDRRYAGLTREQIPLGECLKDTVERVLPYWHEHIVPQLKAKKKIIIAAHGNSLRSLVQYLDDVSAEAILKLNIPTGVPLVYELDDTLQPIKSYYLGDQQELAARMEAVANQGKA</sequence>
<evidence type="ECO:0000256" key="4">
    <source>
        <dbReference type="ARBA" id="ARBA00023235"/>
    </source>
</evidence>
<dbReference type="Gene3D" id="3.40.50.1240">
    <property type="entry name" value="Phosphoglycerate mutase-like"/>
    <property type="match status" value="1"/>
</dbReference>
<dbReference type="HAMAP" id="MF_01039">
    <property type="entry name" value="PGAM_GpmA"/>
    <property type="match status" value="1"/>
</dbReference>
<reference evidence="8" key="1">
    <citation type="journal article" date="2019" name="Int. J. Syst. Evol. Microbiol.">
        <title>The Global Catalogue of Microorganisms (GCM) 10K type strain sequencing project: providing services to taxonomists for standard genome sequencing and annotation.</title>
        <authorList>
            <consortium name="The Broad Institute Genomics Platform"/>
            <consortium name="The Broad Institute Genome Sequencing Center for Infectious Disease"/>
            <person name="Wu L."/>
            <person name="Ma J."/>
        </authorList>
    </citation>
    <scope>NUCLEOTIDE SEQUENCE [LARGE SCALE GENOMIC DNA]</scope>
    <source>
        <strain evidence="8">KCTC 42953</strain>
    </source>
</reference>
<feature type="active site" description="Proton donor/acceptor" evidence="5">
    <location>
        <position position="87"/>
    </location>
</feature>
<evidence type="ECO:0000256" key="6">
    <source>
        <dbReference type="RuleBase" id="RU004512"/>
    </source>
</evidence>
<dbReference type="NCBIfam" id="TIGR01258">
    <property type="entry name" value="pgm_1"/>
    <property type="match status" value="1"/>
</dbReference>
<dbReference type="PROSITE" id="PS00175">
    <property type="entry name" value="PG_MUTASE"/>
    <property type="match status" value="1"/>
</dbReference>
<comment type="catalytic activity">
    <reaction evidence="5 6">
        <text>(2R)-2-phosphoglycerate = (2R)-3-phosphoglycerate</text>
        <dbReference type="Rhea" id="RHEA:15901"/>
        <dbReference type="ChEBI" id="CHEBI:58272"/>
        <dbReference type="ChEBI" id="CHEBI:58289"/>
        <dbReference type="EC" id="5.4.2.11"/>
    </reaction>
</comment>
<dbReference type="Proteomes" id="UP001595533">
    <property type="component" value="Unassembled WGS sequence"/>
</dbReference>
<dbReference type="CDD" id="cd07067">
    <property type="entry name" value="HP_PGM_like"/>
    <property type="match status" value="1"/>
</dbReference>
<dbReference type="SMART" id="SM00855">
    <property type="entry name" value="PGAM"/>
    <property type="match status" value="1"/>
</dbReference>
<dbReference type="GO" id="GO:0004619">
    <property type="term" value="F:phosphoglycerate mutase activity"/>
    <property type="evidence" value="ECO:0007669"/>
    <property type="project" value="UniProtKB-EC"/>
</dbReference>
<dbReference type="Pfam" id="PF00300">
    <property type="entry name" value="His_Phos_1"/>
    <property type="match status" value="2"/>
</dbReference>
<feature type="binding site" evidence="5">
    <location>
        <begin position="114"/>
        <end position="115"/>
    </location>
    <ligand>
        <name>substrate</name>
    </ligand>
</feature>
<proteinExistence type="inferred from homology"/>
<dbReference type="InterPro" id="IPR005952">
    <property type="entry name" value="Phosphogly_mut1"/>
</dbReference>
<dbReference type="EMBL" id="JBHRTS010000008">
    <property type="protein sequence ID" value="MFC3195407.1"/>
    <property type="molecule type" value="Genomic_DNA"/>
</dbReference>
<keyword evidence="3 5" id="KW-0324">Glycolysis</keyword>
<feature type="binding site" evidence="5">
    <location>
        <position position="60"/>
    </location>
    <ligand>
        <name>substrate</name>
    </ligand>
</feature>
<dbReference type="InterPro" id="IPR001345">
    <property type="entry name" value="PG/BPGM_mutase_AS"/>
</dbReference>
<evidence type="ECO:0000313" key="8">
    <source>
        <dbReference type="Proteomes" id="UP001595533"/>
    </source>
</evidence>
<gene>
    <name evidence="5 7" type="primary">gpmA</name>
    <name evidence="7" type="ORF">ACFODZ_14225</name>
</gene>
<evidence type="ECO:0000256" key="5">
    <source>
        <dbReference type="HAMAP-Rule" id="MF_01039"/>
    </source>
</evidence>
<dbReference type="InterPro" id="IPR013078">
    <property type="entry name" value="His_Pase_superF_clade-1"/>
</dbReference>
<evidence type="ECO:0000256" key="3">
    <source>
        <dbReference type="ARBA" id="ARBA00023152"/>
    </source>
</evidence>
<dbReference type="EC" id="5.4.2.11" evidence="5 6"/>
<feature type="active site" description="Tele-phosphohistidine intermediate" evidence="5">
    <location>
        <position position="9"/>
    </location>
</feature>
<comment type="caution">
    <text evidence="7">The sequence shown here is derived from an EMBL/GenBank/DDBJ whole genome shotgun (WGS) entry which is preliminary data.</text>
</comment>
<dbReference type="SUPFAM" id="SSF53254">
    <property type="entry name" value="Phosphoglycerate mutase-like"/>
    <property type="match status" value="1"/>
</dbReference>
<keyword evidence="2 5" id="KW-0312">Gluconeogenesis</keyword>
<dbReference type="PIRSF" id="PIRSF000709">
    <property type="entry name" value="6PFK_2-Ptase"/>
    <property type="match status" value="1"/>
</dbReference>